<dbReference type="InterPro" id="IPR001752">
    <property type="entry name" value="Kinesin_motor_dom"/>
</dbReference>
<keyword evidence="4 5" id="KW-0505">Motor protein</keyword>
<comment type="similarity">
    <text evidence="5 6">Belongs to the TRAFAC class myosin-kinesin ATPase superfamily. Kinesin family.</text>
</comment>
<evidence type="ECO:0000256" key="1">
    <source>
        <dbReference type="ARBA" id="ARBA00022741"/>
    </source>
</evidence>
<feature type="compositionally biased region" description="Polar residues" evidence="8">
    <location>
        <begin position="632"/>
        <end position="655"/>
    </location>
</feature>
<evidence type="ECO:0000313" key="10">
    <source>
        <dbReference type="EMBL" id="EER01546.1"/>
    </source>
</evidence>
<dbReference type="SUPFAM" id="SSF52540">
    <property type="entry name" value="P-loop containing nucleoside triphosphate hydrolases"/>
    <property type="match status" value="1"/>
</dbReference>
<organism evidence="11">
    <name type="scientific">Perkinsus marinus (strain ATCC 50983 / TXsc)</name>
    <dbReference type="NCBI Taxonomy" id="423536"/>
    <lineage>
        <taxon>Eukaryota</taxon>
        <taxon>Sar</taxon>
        <taxon>Alveolata</taxon>
        <taxon>Perkinsozoa</taxon>
        <taxon>Perkinsea</taxon>
        <taxon>Perkinsida</taxon>
        <taxon>Perkinsidae</taxon>
        <taxon>Perkinsus</taxon>
    </lineage>
</organism>
<dbReference type="PROSITE" id="PS50067">
    <property type="entry name" value="KINESIN_MOTOR_2"/>
    <property type="match status" value="1"/>
</dbReference>
<gene>
    <name evidence="10" type="ORF">Pmar_PMAR000236</name>
</gene>
<feature type="binding site" evidence="5">
    <location>
        <begin position="128"/>
        <end position="135"/>
    </location>
    <ligand>
        <name>ATP</name>
        <dbReference type="ChEBI" id="CHEBI:30616"/>
    </ligand>
</feature>
<keyword evidence="1 5" id="KW-0547">Nucleotide-binding</keyword>
<dbReference type="InterPro" id="IPR027417">
    <property type="entry name" value="P-loop_NTPase"/>
</dbReference>
<dbReference type="Proteomes" id="UP000007800">
    <property type="component" value="Unassembled WGS sequence"/>
</dbReference>
<dbReference type="PANTHER" id="PTHR47968:SF75">
    <property type="entry name" value="CENTROMERE-ASSOCIATED PROTEIN E"/>
    <property type="match status" value="1"/>
</dbReference>
<feature type="region of interest" description="Disordered" evidence="8">
    <location>
        <begin position="926"/>
        <end position="963"/>
    </location>
</feature>
<dbReference type="SMART" id="SM00129">
    <property type="entry name" value="KISc"/>
    <property type="match status" value="1"/>
</dbReference>
<reference evidence="10 11" key="1">
    <citation type="submission" date="2008-07" db="EMBL/GenBank/DDBJ databases">
        <authorList>
            <person name="El-Sayed N."/>
            <person name="Caler E."/>
            <person name="Inman J."/>
            <person name="Amedeo P."/>
            <person name="Hass B."/>
            <person name="Wortman J."/>
        </authorList>
    </citation>
    <scope>NUCLEOTIDE SEQUENCE [LARGE SCALE GENOMIC DNA]</scope>
    <source>
        <strain evidence="11">ATCC 50983 / TXsc</strain>
    </source>
</reference>
<dbReference type="GeneID" id="9040077"/>
<dbReference type="Gene3D" id="3.40.850.10">
    <property type="entry name" value="Kinesin motor domain"/>
    <property type="match status" value="1"/>
</dbReference>
<dbReference type="Pfam" id="PF00225">
    <property type="entry name" value="Kinesin"/>
    <property type="match status" value="1"/>
</dbReference>
<sequence length="963" mass="106408">MEPDSNSPAQAAPGADRDCIKVAVRLRPLLEDEIAKGVTPASWHTSGRSISLPMVEWRRASQRNSVRTLEANPTPPCSVRKHEKTTKYQVEADHVFTNESTEEVYEAVFKDTVSNLKSGLNGALLAYGQTGSGKTYSMFGSRINGRRTRGILHFAADDIFTFIEADPSREYLVRMSYLEVYNERVNDLLRPFSPDSRNLPVREDTKGSPGEFYVEGLKEKIVRSSAEIVSALERAEDRRRAVASSQFNEISSRSHGMCFIKVESSKGTSGAEEVEELTRVGVLCLVDLAGSERSDDITNRLETCSINKSLFFLRETINKLSSWSLEKATAATSPAPHISWRDSRLTQLLVPFLSPSSGARSAILVTLHPGSQRSVIEHSVSSLRFATRAATVAVSAEPMVHYVSAEHSMIAKQREMINVLRAQVEQLRSASPDKKIESLSSGVNYVSDSRDLDNIVLRLHQAASNLKRRQGALVGTAEHLLARLNQEGDDTQEEEFSHDEGSPCVVCSTRRRLLSVVRRKSQQSAPRRGPRGPLRGDDVSQLLSDIDFQNRRQNNSPSETTADVSDDSGVATAVSETSPHTPERVAVNSRVEVTILRQQLRQAKYEAAEAKKEIQRLQDQANAEALLIESSSLAAPQSSPRSCRDLTQPQPTVVQKKTESPAPLPRYEDDQPAGLTKRRADCDGMSSIMDHTVAQEASPIVSVPSPFKKFMLSEHEPPRRGKSHVGPDSARVEFEKMKKLTKPVRVSVKDMTNIGEGRGTPTRPLRKMMFRPHESPVTQLGLSPRGSRLRGEEALSIADRARASQIINPSDSRIVLSLRTPVGGPEAWANAQKIRTSRVFDNDTDEAELIAKVGKRTSANYTNGVLGSSRAMASALGGIRDRDSISVQRMPSPERKAGKRIVRAPLGLGQVRVVQPIVPLRRREFPNRSWSSSNPRVIGATPKRESWTWSMKPRSPPRPISSN</sequence>
<evidence type="ECO:0000313" key="11">
    <source>
        <dbReference type="Proteomes" id="UP000007800"/>
    </source>
</evidence>
<dbReference type="EMBL" id="GG683913">
    <property type="protein sequence ID" value="EER01546.1"/>
    <property type="molecule type" value="Genomic_DNA"/>
</dbReference>
<evidence type="ECO:0000256" key="8">
    <source>
        <dbReference type="SAM" id="MobiDB-lite"/>
    </source>
</evidence>
<feature type="compositionally biased region" description="Pro residues" evidence="8">
    <location>
        <begin position="954"/>
        <end position="963"/>
    </location>
</feature>
<name>C5LNW4_PERM5</name>
<dbReference type="GO" id="GO:0008017">
    <property type="term" value="F:microtubule binding"/>
    <property type="evidence" value="ECO:0007669"/>
    <property type="project" value="InterPro"/>
</dbReference>
<evidence type="ECO:0000256" key="7">
    <source>
        <dbReference type="SAM" id="Coils"/>
    </source>
</evidence>
<feature type="region of interest" description="Disordered" evidence="8">
    <location>
        <begin position="632"/>
        <end position="679"/>
    </location>
</feature>
<dbReference type="OrthoDB" id="21525at2759"/>
<evidence type="ECO:0000259" key="9">
    <source>
        <dbReference type="PROSITE" id="PS50067"/>
    </source>
</evidence>
<dbReference type="PANTHER" id="PTHR47968">
    <property type="entry name" value="CENTROMERE PROTEIN E"/>
    <property type="match status" value="1"/>
</dbReference>
<evidence type="ECO:0000256" key="2">
    <source>
        <dbReference type="ARBA" id="ARBA00022840"/>
    </source>
</evidence>
<dbReference type="PROSITE" id="PS00411">
    <property type="entry name" value="KINESIN_MOTOR_1"/>
    <property type="match status" value="1"/>
</dbReference>
<dbReference type="InterPro" id="IPR036961">
    <property type="entry name" value="Kinesin_motor_dom_sf"/>
</dbReference>
<dbReference type="GO" id="GO:0007018">
    <property type="term" value="P:microtubule-based movement"/>
    <property type="evidence" value="ECO:0007669"/>
    <property type="project" value="InterPro"/>
</dbReference>
<dbReference type="GO" id="GO:0003777">
    <property type="term" value="F:microtubule motor activity"/>
    <property type="evidence" value="ECO:0007669"/>
    <property type="project" value="InterPro"/>
</dbReference>
<accession>C5LNW4</accession>
<feature type="coiled-coil region" evidence="7">
    <location>
        <begin position="593"/>
        <end position="627"/>
    </location>
</feature>
<dbReference type="PRINTS" id="PR00380">
    <property type="entry name" value="KINESINHEAVY"/>
</dbReference>
<dbReference type="InterPro" id="IPR027640">
    <property type="entry name" value="Kinesin-like_fam"/>
</dbReference>
<dbReference type="GO" id="GO:0005874">
    <property type="term" value="C:microtubule"/>
    <property type="evidence" value="ECO:0007669"/>
    <property type="project" value="UniProtKB-KW"/>
</dbReference>
<feature type="domain" description="Kinesin motor" evidence="9">
    <location>
        <begin position="19"/>
        <end position="392"/>
    </location>
</feature>
<dbReference type="InterPro" id="IPR019821">
    <property type="entry name" value="Kinesin_motor_CS"/>
</dbReference>
<dbReference type="AlphaFoldDB" id="C5LNW4"/>
<dbReference type="RefSeq" id="XP_002768828.1">
    <property type="nucleotide sequence ID" value="XM_002768782.1"/>
</dbReference>
<keyword evidence="11" id="KW-1185">Reference proteome</keyword>
<keyword evidence="3 7" id="KW-0175">Coiled coil</keyword>
<protein>
    <recommendedName>
        <fullName evidence="6">Kinesin-like protein</fullName>
    </recommendedName>
</protein>
<keyword evidence="6" id="KW-0493">Microtubule</keyword>
<feature type="region of interest" description="Disordered" evidence="8">
    <location>
        <begin position="517"/>
        <end position="586"/>
    </location>
</feature>
<evidence type="ECO:0000256" key="3">
    <source>
        <dbReference type="ARBA" id="ARBA00023054"/>
    </source>
</evidence>
<evidence type="ECO:0000256" key="6">
    <source>
        <dbReference type="RuleBase" id="RU000394"/>
    </source>
</evidence>
<evidence type="ECO:0000256" key="5">
    <source>
        <dbReference type="PROSITE-ProRule" id="PRU00283"/>
    </source>
</evidence>
<feature type="compositionally biased region" description="Polar residues" evidence="8">
    <location>
        <begin position="551"/>
        <end position="563"/>
    </location>
</feature>
<dbReference type="InParanoid" id="C5LNW4"/>
<dbReference type="GO" id="GO:0005524">
    <property type="term" value="F:ATP binding"/>
    <property type="evidence" value="ECO:0007669"/>
    <property type="project" value="UniProtKB-UniRule"/>
</dbReference>
<evidence type="ECO:0000256" key="4">
    <source>
        <dbReference type="ARBA" id="ARBA00023175"/>
    </source>
</evidence>
<proteinExistence type="inferred from homology"/>
<keyword evidence="2 5" id="KW-0067">ATP-binding</keyword>